<dbReference type="OrthoDB" id="1884872at2759"/>
<dbReference type="Ensembl" id="ENSSFOT00015007468.2">
    <property type="protein sequence ID" value="ENSSFOP00015007358.2"/>
    <property type="gene ID" value="ENSSFOG00015029989.1"/>
</dbReference>
<dbReference type="GO" id="GO:0097190">
    <property type="term" value="P:apoptotic signaling pathway"/>
    <property type="evidence" value="ECO:0007669"/>
    <property type="project" value="InterPro"/>
</dbReference>
<dbReference type="InterPro" id="IPR001965">
    <property type="entry name" value="Znf_PHD"/>
</dbReference>
<dbReference type="PANTHER" id="PTHR46174:SF1">
    <property type="entry name" value="CXXC-TYPE ZINC FINGER PROTEIN 1"/>
    <property type="match status" value="1"/>
</dbReference>
<keyword evidence="9" id="KW-1185">Reference proteome</keyword>
<feature type="compositionally biased region" description="Basic and acidic residues" evidence="6">
    <location>
        <begin position="404"/>
        <end position="414"/>
    </location>
</feature>
<feature type="region of interest" description="Disordered" evidence="6">
    <location>
        <begin position="381"/>
        <end position="456"/>
    </location>
</feature>
<dbReference type="AlphaFoldDB" id="A0A8C9R5R0"/>
<dbReference type="InterPro" id="IPR011011">
    <property type="entry name" value="Znf_FYVE_PHD"/>
</dbReference>
<dbReference type="GO" id="GO:0045893">
    <property type="term" value="P:positive regulation of DNA-templated transcription"/>
    <property type="evidence" value="ECO:0007669"/>
    <property type="project" value="TreeGrafter"/>
</dbReference>
<dbReference type="Proteomes" id="UP000694397">
    <property type="component" value="Chromosome 24"/>
</dbReference>
<accession>A0A8C9R5R0</accession>
<feature type="region of interest" description="Disordered" evidence="6">
    <location>
        <begin position="277"/>
        <end position="331"/>
    </location>
</feature>
<feature type="compositionally biased region" description="Basic and acidic residues" evidence="6">
    <location>
        <begin position="381"/>
        <end position="393"/>
    </location>
</feature>
<dbReference type="GeneTree" id="ENSGT00940000155532"/>
<dbReference type="SMART" id="SM00249">
    <property type="entry name" value="PHD"/>
    <property type="match status" value="1"/>
</dbReference>
<dbReference type="InterPro" id="IPR033082">
    <property type="entry name" value="DIDO1_PHD"/>
</dbReference>
<feature type="domain" description="Zinc finger PHD-type" evidence="7">
    <location>
        <begin position="217"/>
        <end position="274"/>
    </location>
</feature>
<evidence type="ECO:0000256" key="5">
    <source>
        <dbReference type="ARBA" id="ARBA00023242"/>
    </source>
</evidence>
<evidence type="ECO:0000259" key="7">
    <source>
        <dbReference type="SMART" id="SM00249"/>
    </source>
</evidence>
<feature type="compositionally biased region" description="Basic and acidic residues" evidence="6">
    <location>
        <begin position="169"/>
        <end position="191"/>
    </location>
</feature>
<feature type="compositionally biased region" description="Basic and acidic residues" evidence="6">
    <location>
        <begin position="442"/>
        <end position="451"/>
    </location>
</feature>
<keyword evidence="2" id="KW-0479">Metal-binding</keyword>
<feature type="compositionally biased region" description="Acidic residues" evidence="6">
    <location>
        <begin position="96"/>
        <end position="105"/>
    </location>
</feature>
<reference evidence="8" key="2">
    <citation type="submission" date="2025-08" db="UniProtKB">
        <authorList>
            <consortium name="Ensembl"/>
        </authorList>
    </citation>
    <scope>IDENTIFICATION</scope>
</reference>
<dbReference type="InterPro" id="IPR013083">
    <property type="entry name" value="Znf_RING/FYVE/PHD"/>
</dbReference>
<organism evidence="8 9">
    <name type="scientific">Scleropages formosus</name>
    <name type="common">Asian bonytongue</name>
    <name type="synonym">Osteoglossum formosum</name>
    <dbReference type="NCBI Taxonomy" id="113540"/>
    <lineage>
        <taxon>Eukaryota</taxon>
        <taxon>Metazoa</taxon>
        <taxon>Chordata</taxon>
        <taxon>Craniata</taxon>
        <taxon>Vertebrata</taxon>
        <taxon>Euteleostomi</taxon>
        <taxon>Actinopterygii</taxon>
        <taxon>Neopterygii</taxon>
        <taxon>Teleostei</taxon>
        <taxon>Osteoglossocephala</taxon>
        <taxon>Osteoglossomorpha</taxon>
        <taxon>Osteoglossiformes</taxon>
        <taxon>Osteoglossidae</taxon>
        <taxon>Scleropages</taxon>
    </lineage>
</organism>
<evidence type="ECO:0000256" key="3">
    <source>
        <dbReference type="ARBA" id="ARBA00022771"/>
    </source>
</evidence>
<name>A0A8C9R5R0_SCLFO</name>
<evidence type="ECO:0000313" key="8">
    <source>
        <dbReference type="Ensembl" id="ENSSFOP00015007358.2"/>
    </source>
</evidence>
<reference evidence="8" key="3">
    <citation type="submission" date="2025-09" db="UniProtKB">
        <authorList>
            <consortium name="Ensembl"/>
        </authorList>
    </citation>
    <scope>IDENTIFICATION</scope>
</reference>
<feature type="compositionally biased region" description="Basic and acidic residues" evidence="6">
    <location>
        <begin position="309"/>
        <end position="325"/>
    </location>
</feature>
<feature type="compositionally biased region" description="Basic and acidic residues" evidence="6">
    <location>
        <begin position="106"/>
        <end position="118"/>
    </location>
</feature>
<keyword evidence="5" id="KW-0539">Nucleus</keyword>
<dbReference type="Gene3D" id="3.30.40.10">
    <property type="entry name" value="Zinc/RING finger domain, C3HC4 (zinc finger)"/>
    <property type="match status" value="1"/>
</dbReference>
<proteinExistence type="predicted"/>
<dbReference type="InterPro" id="IPR037869">
    <property type="entry name" value="Spp1/CFP1"/>
</dbReference>
<feature type="compositionally biased region" description="Basic and acidic residues" evidence="6">
    <location>
        <begin position="143"/>
        <end position="156"/>
    </location>
</feature>
<sequence>MAPHLSPFAPVRRSGRQAKRTDKLEEFLSTAKRGRGGRRSAPGHLENWDPPSQTPTDGETASEASFDGNAPADERKQSRASSRKKPAKGGSVSEDGSSENEDSTETIEKGQQKGKDGDGMEPQQPEQGSTEGVEEETNVESESSEKPTVEAGDRRATGSPAQAAGKDSTPSKKDSKPKSRAKASKESRGGKDDEDDDDDEDSSGKSDNEGYDPNALYCICRQKHNKRFCTAFVTYNVQVDCCSYWFHGDCVGITEARGRLLERNGEDYICPNCTVHKSQATSPADSNKRSSRRSQQSCLPEQTAPPGGAEEKASEDLGIKGRIEKATNPSGKKKIKIFQPVATSLPKCIGPGCDKNALPDSVYCGNDCILKHAAAAMKSITDVKEPKPKEKAKLKAQRKTGARKSKDSSNKTDEAESDSEDNDEEDDGADNDDDDDDDDIGEEQRPSDHEPAISSWSSDHNYIAVTPDRAAAIASSVFNKSCMYLWEVCHTSLPHIFHTI</sequence>
<dbReference type="SUPFAM" id="SSF57903">
    <property type="entry name" value="FYVE/PHD zinc finger"/>
    <property type="match status" value="1"/>
</dbReference>
<dbReference type="GO" id="GO:0008270">
    <property type="term" value="F:zinc ion binding"/>
    <property type="evidence" value="ECO:0007669"/>
    <property type="project" value="UniProtKB-KW"/>
</dbReference>
<feature type="compositionally biased region" description="Polar residues" evidence="6">
    <location>
        <begin position="50"/>
        <end position="63"/>
    </location>
</feature>
<reference evidence="8 9" key="1">
    <citation type="submission" date="2019-04" db="EMBL/GenBank/DDBJ databases">
        <authorList>
            <consortium name="Wellcome Sanger Institute Data Sharing"/>
        </authorList>
    </citation>
    <scope>NUCLEOTIDE SEQUENCE [LARGE SCALE GENOMIC DNA]</scope>
</reference>
<feature type="compositionally biased region" description="Basic residues" evidence="6">
    <location>
        <begin position="394"/>
        <end position="403"/>
    </location>
</feature>
<evidence type="ECO:0000313" key="9">
    <source>
        <dbReference type="Proteomes" id="UP000694397"/>
    </source>
</evidence>
<comment type="subcellular location">
    <subcellularLocation>
        <location evidence="1">Nucleus</location>
    </subcellularLocation>
</comment>
<feature type="compositionally biased region" description="Acidic residues" evidence="6">
    <location>
        <begin position="192"/>
        <end position="201"/>
    </location>
</feature>
<dbReference type="GO" id="GO:0048188">
    <property type="term" value="C:Set1C/COMPASS complex"/>
    <property type="evidence" value="ECO:0007669"/>
    <property type="project" value="InterPro"/>
</dbReference>
<keyword evidence="4" id="KW-0862">Zinc</keyword>
<evidence type="ECO:0000256" key="2">
    <source>
        <dbReference type="ARBA" id="ARBA00022723"/>
    </source>
</evidence>
<evidence type="ECO:0000256" key="1">
    <source>
        <dbReference type="ARBA" id="ARBA00004123"/>
    </source>
</evidence>
<keyword evidence="3" id="KW-0863">Zinc-finger</keyword>
<evidence type="ECO:0000256" key="6">
    <source>
        <dbReference type="SAM" id="MobiDB-lite"/>
    </source>
</evidence>
<dbReference type="PANTHER" id="PTHR46174">
    <property type="entry name" value="CXXC-TYPE ZINC FINGER PROTEIN 1"/>
    <property type="match status" value="1"/>
</dbReference>
<feature type="region of interest" description="Disordered" evidence="6">
    <location>
        <begin position="1"/>
        <end position="208"/>
    </location>
</feature>
<evidence type="ECO:0000256" key="4">
    <source>
        <dbReference type="ARBA" id="ARBA00022833"/>
    </source>
</evidence>
<dbReference type="CDD" id="cd15639">
    <property type="entry name" value="PHD_DIDO1_like"/>
    <property type="match status" value="1"/>
</dbReference>
<feature type="compositionally biased region" description="Acidic residues" evidence="6">
    <location>
        <begin position="415"/>
        <end position="441"/>
    </location>
</feature>
<protein>
    <recommendedName>
        <fullName evidence="7">Zinc finger PHD-type domain-containing protein</fullName>
    </recommendedName>
</protein>